<dbReference type="KEGG" id="lel:PVL30_002758"/>
<evidence type="ECO:0000313" key="1">
    <source>
        <dbReference type="EMBL" id="EDK45082.1"/>
    </source>
</evidence>
<dbReference type="InParanoid" id="A5E0X4"/>
<dbReference type="Proteomes" id="UP000001996">
    <property type="component" value="Unassembled WGS sequence"/>
</dbReference>
<organism evidence="1 2">
    <name type="scientific">Lodderomyces elongisporus (strain ATCC 11503 / CBS 2605 / JCM 1781 / NBRC 1676 / NRRL YB-4239)</name>
    <name type="common">Yeast</name>
    <name type="synonym">Saccharomyces elongisporus</name>
    <dbReference type="NCBI Taxonomy" id="379508"/>
    <lineage>
        <taxon>Eukaryota</taxon>
        <taxon>Fungi</taxon>
        <taxon>Dikarya</taxon>
        <taxon>Ascomycota</taxon>
        <taxon>Saccharomycotina</taxon>
        <taxon>Pichiomycetes</taxon>
        <taxon>Debaryomycetaceae</taxon>
        <taxon>Candida/Lodderomyces clade</taxon>
        <taxon>Lodderomyces</taxon>
    </lineage>
</organism>
<protein>
    <submittedName>
        <fullName evidence="1">Uncharacterized protein</fullName>
    </submittedName>
</protein>
<reference evidence="1 2" key="1">
    <citation type="journal article" date="2009" name="Nature">
        <title>Evolution of pathogenicity and sexual reproduction in eight Candida genomes.</title>
        <authorList>
            <person name="Butler G."/>
            <person name="Rasmussen M.D."/>
            <person name="Lin M.F."/>
            <person name="Santos M.A."/>
            <person name="Sakthikumar S."/>
            <person name="Munro C.A."/>
            <person name="Rheinbay E."/>
            <person name="Grabherr M."/>
            <person name="Forche A."/>
            <person name="Reedy J.L."/>
            <person name="Agrafioti I."/>
            <person name="Arnaud M.B."/>
            <person name="Bates S."/>
            <person name="Brown A.J."/>
            <person name="Brunke S."/>
            <person name="Costanzo M.C."/>
            <person name="Fitzpatrick D.A."/>
            <person name="de Groot P.W."/>
            <person name="Harris D."/>
            <person name="Hoyer L.L."/>
            <person name="Hube B."/>
            <person name="Klis F.M."/>
            <person name="Kodira C."/>
            <person name="Lennard N."/>
            <person name="Logue M.E."/>
            <person name="Martin R."/>
            <person name="Neiman A.M."/>
            <person name="Nikolaou E."/>
            <person name="Quail M.A."/>
            <person name="Quinn J."/>
            <person name="Santos M.C."/>
            <person name="Schmitzberger F.F."/>
            <person name="Sherlock G."/>
            <person name="Shah P."/>
            <person name="Silverstein K.A."/>
            <person name="Skrzypek M.S."/>
            <person name="Soll D."/>
            <person name="Staggs R."/>
            <person name="Stansfield I."/>
            <person name="Stumpf M.P."/>
            <person name="Sudbery P.E."/>
            <person name="Srikantha T."/>
            <person name="Zeng Q."/>
            <person name="Berman J."/>
            <person name="Berriman M."/>
            <person name="Heitman J."/>
            <person name="Gow N.A."/>
            <person name="Lorenz M.C."/>
            <person name="Birren B.W."/>
            <person name="Kellis M."/>
            <person name="Cuomo C.A."/>
        </authorList>
    </citation>
    <scope>NUCLEOTIDE SEQUENCE [LARGE SCALE GENOMIC DNA]</scope>
    <source>
        <strain evidence="2">ATCC 11503 / BCRC 21390 / CBS 2605 / JCM 1781 / NBRC 1676 / NRRL YB-4239</strain>
    </source>
</reference>
<dbReference type="OrthoDB" id="5344687at2759"/>
<name>A5E0X4_LODEL</name>
<evidence type="ECO:0000313" key="2">
    <source>
        <dbReference type="Proteomes" id="UP000001996"/>
    </source>
</evidence>
<dbReference type="EMBL" id="CH981527">
    <property type="protein sequence ID" value="EDK45082.1"/>
    <property type="molecule type" value="Genomic_DNA"/>
</dbReference>
<dbReference type="STRING" id="379508.A5E0X4"/>
<sequence length="117" mass="13301">MLLLSADPILKQVPLIKNPSFQPPKPVTLNSNYSKLIPTLPSTVIPPKLKVGTDDINLWSRDIQILISKYDPKDGDDGDREDELRAKYQDWLQAQTKKVAPGFDYNIMTPQKTREPK</sequence>
<dbReference type="OMA" id="QGWISEI"/>
<dbReference type="AlphaFoldDB" id="A5E0X4"/>
<gene>
    <name evidence="1" type="ORF">LELG_03261</name>
</gene>
<proteinExistence type="predicted"/>
<accession>A5E0X4</accession>
<dbReference type="HOGENOM" id="CLU_121030_0_0_1"/>
<keyword evidence="2" id="KW-1185">Reference proteome</keyword>
<dbReference type="VEuPathDB" id="FungiDB:LELG_03261"/>
<dbReference type="GeneID" id="5232288"/>